<organism evidence="1 2">
    <name type="scientific">Plakobranchus ocellatus</name>
    <dbReference type="NCBI Taxonomy" id="259542"/>
    <lineage>
        <taxon>Eukaryota</taxon>
        <taxon>Metazoa</taxon>
        <taxon>Spiralia</taxon>
        <taxon>Lophotrochozoa</taxon>
        <taxon>Mollusca</taxon>
        <taxon>Gastropoda</taxon>
        <taxon>Heterobranchia</taxon>
        <taxon>Euthyneura</taxon>
        <taxon>Panpulmonata</taxon>
        <taxon>Sacoglossa</taxon>
        <taxon>Placobranchoidea</taxon>
        <taxon>Plakobranchidae</taxon>
        <taxon>Plakobranchus</taxon>
    </lineage>
</organism>
<gene>
    <name evidence="1" type="ORF">PoB_002225500</name>
</gene>
<protein>
    <submittedName>
        <fullName evidence="1">Uncharacterized protein</fullName>
    </submittedName>
</protein>
<dbReference type="AlphaFoldDB" id="A0AAV3ZJD0"/>
<name>A0AAV3ZJD0_9GAST</name>
<dbReference type="EMBL" id="BLXT01002529">
    <property type="protein sequence ID" value="GFN95749.1"/>
    <property type="molecule type" value="Genomic_DNA"/>
</dbReference>
<comment type="caution">
    <text evidence="1">The sequence shown here is derived from an EMBL/GenBank/DDBJ whole genome shotgun (WGS) entry which is preliminary data.</text>
</comment>
<dbReference type="Proteomes" id="UP000735302">
    <property type="component" value="Unassembled WGS sequence"/>
</dbReference>
<evidence type="ECO:0000313" key="2">
    <source>
        <dbReference type="Proteomes" id="UP000735302"/>
    </source>
</evidence>
<keyword evidence="2" id="KW-1185">Reference proteome</keyword>
<reference evidence="1 2" key="1">
    <citation type="journal article" date="2021" name="Elife">
        <title>Chloroplast acquisition without the gene transfer in kleptoplastic sea slugs, Plakobranchus ocellatus.</title>
        <authorList>
            <person name="Maeda T."/>
            <person name="Takahashi S."/>
            <person name="Yoshida T."/>
            <person name="Shimamura S."/>
            <person name="Takaki Y."/>
            <person name="Nagai Y."/>
            <person name="Toyoda A."/>
            <person name="Suzuki Y."/>
            <person name="Arimoto A."/>
            <person name="Ishii H."/>
            <person name="Satoh N."/>
            <person name="Nishiyama T."/>
            <person name="Hasebe M."/>
            <person name="Maruyama T."/>
            <person name="Minagawa J."/>
            <person name="Obokata J."/>
            <person name="Shigenobu S."/>
        </authorList>
    </citation>
    <scope>NUCLEOTIDE SEQUENCE [LARGE SCALE GENOMIC DNA]</scope>
</reference>
<sequence length="87" mass="9525">MRSVGGKVDSQQALRSNRTHFVTGSNPAIGALDLTGHEITLFWTGCIKITFLPIPRSVFKFSSPAENQSSLNYSADILFYILDCSSV</sequence>
<evidence type="ECO:0000313" key="1">
    <source>
        <dbReference type="EMBL" id="GFN95749.1"/>
    </source>
</evidence>
<accession>A0AAV3ZJD0</accession>
<proteinExistence type="predicted"/>